<dbReference type="Gene3D" id="3.40.50.720">
    <property type="entry name" value="NAD(P)-binding Rossmann-like Domain"/>
    <property type="match status" value="1"/>
</dbReference>
<evidence type="ECO:0000259" key="10">
    <source>
        <dbReference type="Pfam" id="PF02781"/>
    </source>
</evidence>
<organism evidence="11 12">
    <name type="scientific">Nitrosococcus halophilus (strain Nc4)</name>
    <dbReference type="NCBI Taxonomy" id="472759"/>
    <lineage>
        <taxon>Bacteria</taxon>
        <taxon>Pseudomonadati</taxon>
        <taxon>Pseudomonadota</taxon>
        <taxon>Gammaproteobacteria</taxon>
        <taxon>Chromatiales</taxon>
        <taxon>Chromatiaceae</taxon>
        <taxon>Nitrosococcus</taxon>
    </lineage>
</organism>
<dbReference type="STRING" id="472759.Nhal_2848"/>
<feature type="region of interest" description="Disordered" evidence="8">
    <location>
        <begin position="499"/>
        <end position="519"/>
    </location>
</feature>
<feature type="domain" description="Glucose-6-phosphate dehydrogenase NAD-binding" evidence="9">
    <location>
        <begin position="14"/>
        <end position="196"/>
    </location>
</feature>
<dbReference type="RefSeq" id="WP_013033767.1">
    <property type="nucleotide sequence ID" value="NC_013960.1"/>
</dbReference>
<keyword evidence="3 7" id="KW-0313">Glucose metabolism</keyword>
<feature type="binding site" evidence="7">
    <location>
        <begin position="94"/>
        <end position="95"/>
    </location>
    <ligand>
        <name>NADP(+)</name>
        <dbReference type="ChEBI" id="CHEBI:58349"/>
    </ligand>
</feature>
<feature type="binding site" evidence="7">
    <location>
        <position position="51"/>
    </location>
    <ligand>
        <name>NADP(+)</name>
        <dbReference type="ChEBI" id="CHEBI:58349"/>
    </ligand>
</feature>
<feature type="binding site" evidence="7">
    <location>
        <position position="187"/>
    </location>
    <ligand>
        <name>substrate</name>
    </ligand>
</feature>
<evidence type="ECO:0000256" key="3">
    <source>
        <dbReference type="ARBA" id="ARBA00022526"/>
    </source>
</evidence>
<comment type="caution">
    <text evidence="7">Lacks conserved residue(s) required for the propagation of feature annotation.</text>
</comment>
<gene>
    <name evidence="7" type="primary">zwf</name>
    <name evidence="11" type="ordered locus">Nhal_2848</name>
</gene>
<evidence type="ECO:0000259" key="9">
    <source>
        <dbReference type="Pfam" id="PF00479"/>
    </source>
</evidence>
<dbReference type="Pfam" id="PF02781">
    <property type="entry name" value="G6PD_C"/>
    <property type="match status" value="1"/>
</dbReference>
<name>D5BY02_NITHN</name>
<dbReference type="InterPro" id="IPR001282">
    <property type="entry name" value="G6P_DH"/>
</dbReference>
<dbReference type="GO" id="GO:0050661">
    <property type="term" value="F:NADP binding"/>
    <property type="evidence" value="ECO:0007669"/>
    <property type="project" value="UniProtKB-UniRule"/>
</dbReference>
<dbReference type="HAMAP" id="MF_00966">
    <property type="entry name" value="G6PD"/>
    <property type="match status" value="1"/>
</dbReference>
<evidence type="ECO:0000313" key="11">
    <source>
        <dbReference type="EMBL" id="ADE15913.1"/>
    </source>
</evidence>
<comment type="function">
    <text evidence="7">Catalyzes the oxidation of glucose 6-phosphate to 6-phosphogluconolactone.</text>
</comment>
<comment type="catalytic activity">
    <reaction evidence="7">
        <text>D-glucose 6-phosphate + NADP(+) = 6-phospho-D-glucono-1,5-lactone + NADPH + H(+)</text>
        <dbReference type="Rhea" id="RHEA:15841"/>
        <dbReference type="ChEBI" id="CHEBI:15378"/>
        <dbReference type="ChEBI" id="CHEBI:57783"/>
        <dbReference type="ChEBI" id="CHEBI:57955"/>
        <dbReference type="ChEBI" id="CHEBI:58349"/>
        <dbReference type="ChEBI" id="CHEBI:61548"/>
        <dbReference type="EC" id="1.1.1.49"/>
    </reaction>
</comment>
<dbReference type="SUPFAM" id="SSF55347">
    <property type="entry name" value="Glyceraldehyde-3-phosphate dehydrogenase-like, C-terminal domain"/>
    <property type="match status" value="1"/>
</dbReference>
<dbReference type="SUPFAM" id="SSF51735">
    <property type="entry name" value="NAD(P)-binding Rossmann-fold domains"/>
    <property type="match status" value="1"/>
</dbReference>
<evidence type="ECO:0000256" key="4">
    <source>
        <dbReference type="ARBA" id="ARBA00022857"/>
    </source>
</evidence>
<dbReference type="PANTHER" id="PTHR23429">
    <property type="entry name" value="GLUCOSE-6-PHOSPHATE 1-DEHYDROGENASE G6PD"/>
    <property type="match status" value="1"/>
</dbReference>
<dbReference type="InterPro" id="IPR036291">
    <property type="entry name" value="NAD(P)-bd_dom_sf"/>
</dbReference>
<feature type="binding site" evidence="7">
    <location>
        <position position="225"/>
    </location>
    <ligand>
        <name>substrate</name>
    </ligand>
</feature>
<dbReference type="InterPro" id="IPR022674">
    <property type="entry name" value="G6P_DH_NAD-bd"/>
</dbReference>
<dbReference type="EMBL" id="CP001798">
    <property type="protein sequence ID" value="ADE15913.1"/>
    <property type="molecule type" value="Genomic_DNA"/>
</dbReference>
<dbReference type="eggNOG" id="COG0364">
    <property type="taxonomic scope" value="Bacteria"/>
</dbReference>
<evidence type="ECO:0000256" key="7">
    <source>
        <dbReference type="HAMAP-Rule" id="MF_00966"/>
    </source>
</evidence>
<reference evidence="12" key="1">
    <citation type="submission" date="2010-04" db="EMBL/GenBank/DDBJ databases">
        <title>Complete genome sequence of Nitrosococcus halophilus Nc4, a salt-adapted, aerobic obligate ammonia-oxidizing sulfur purple bacterium.</title>
        <authorList>
            <consortium name="US DOE Joint Genome Institute"/>
            <person name="Campbell M.A."/>
            <person name="Malfatti S.A."/>
            <person name="Chain P.S.G."/>
            <person name="Heidelberg J.F."/>
            <person name="Ward B.B."/>
            <person name="Klotz M.G."/>
        </authorList>
    </citation>
    <scope>NUCLEOTIDE SEQUENCE [LARGE SCALE GENOMIC DNA]</scope>
    <source>
        <strain evidence="12">Nc4</strain>
    </source>
</reference>
<dbReference type="GO" id="GO:0006006">
    <property type="term" value="P:glucose metabolic process"/>
    <property type="evidence" value="ECO:0007669"/>
    <property type="project" value="UniProtKB-KW"/>
</dbReference>
<dbReference type="EC" id="1.1.1.49" evidence="7"/>
<dbReference type="PIRSF" id="PIRSF000110">
    <property type="entry name" value="G6PD"/>
    <property type="match status" value="1"/>
</dbReference>
<feature type="binding site" evidence="7">
    <location>
        <position position="349"/>
    </location>
    <ligand>
        <name>substrate</name>
    </ligand>
</feature>
<evidence type="ECO:0000256" key="8">
    <source>
        <dbReference type="SAM" id="MobiDB-lite"/>
    </source>
</evidence>
<sequence>MEPNHPQQQPTVFVLFGAGGDLSWRLILPALFNLYLDKYLPEQWLLIGVDRQDYDQHSLAQHYREGIQQYSRRGIPDDKTWQSFSQALRYQQADITDPTSYTQLAKALVEQDKTWHGKAERVFYLATPPFLFADIAKGLGEANLAKARQRARIVVEKPLGHDLESFRGINQALNHYFQESQIYRIDHFLGKETVQNILALRFANPIFEPIWNRRYIDHIAITVAETLGVEHRANYYEGAGALRDMVQNHLLQLLCLVAMEPPVVFDAHDLRDRRMDVMHAIRPISAEEVQRYAARGQYGAGWMNGTQVPAYREEKGVAPDSNTETYCALEFHVDNWRWQGVPFYLRTGKRLPVEASEISIRFQDIPHQAFPTSAGLNAQPAQLVIRLQPEEGIVLKFMAKQPGPHLVLRPVEMRFSYQEAFQATSPTAYETLLWDIMKGDATLFTRADQVEAAWRLLMPILEVWEANPATDFPNYRAGTWGPEAAEVLIAHSGRSWLAPTLPEPKGGAPGKSTHHPRSA</sequence>
<protein>
    <recommendedName>
        <fullName evidence="7">Glucose-6-phosphate 1-dehydrogenase</fullName>
        <shortName evidence="7">G6PD</shortName>
        <ecNumber evidence="7">1.1.1.49</ecNumber>
    </recommendedName>
</protein>
<comment type="pathway">
    <text evidence="1 7">Carbohydrate degradation; pentose phosphate pathway; D-ribulose 5-phosphate from D-glucose 6-phosphate (oxidative stage): step 1/3.</text>
</comment>
<dbReference type="GO" id="GO:0004345">
    <property type="term" value="F:glucose-6-phosphate dehydrogenase activity"/>
    <property type="evidence" value="ECO:0007669"/>
    <property type="project" value="UniProtKB-UniRule"/>
</dbReference>
<dbReference type="UniPathway" id="UPA00115">
    <property type="reaction ID" value="UER00408"/>
</dbReference>
<keyword evidence="5 7" id="KW-0560">Oxidoreductase</keyword>
<dbReference type="PRINTS" id="PR00079">
    <property type="entry name" value="G6PDHDRGNASE"/>
</dbReference>
<dbReference type="KEGG" id="nhl:Nhal_2848"/>
<keyword evidence="4 7" id="KW-0521">NADP</keyword>
<evidence type="ECO:0000313" key="12">
    <source>
        <dbReference type="Proteomes" id="UP000001844"/>
    </source>
</evidence>
<evidence type="ECO:0000256" key="2">
    <source>
        <dbReference type="ARBA" id="ARBA00009975"/>
    </source>
</evidence>
<dbReference type="AlphaFoldDB" id="D5BY02"/>
<feature type="domain" description="Glucose-6-phosphate dehydrogenase C-terminal" evidence="10">
    <location>
        <begin position="198"/>
        <end position="496"/>
    </location>
</feature>
<feature type="active site" description="Proton acceptor" evidence="7">
    <location>
        <position position="249"/>
    </location>
</feature>
<evidence type="ECO:0000256" key="1">
    <source>
        <dbReference type="ARBA" id="ARBA00004937"/>
    </source>
</evidence>
<evidence type="ECO:0000256" key="6">
    <source>
        <dbReference type="ARBA" id="ARBA00023277"/>
    </source>
</evidence>
<feature type="binding site" evidence="7">
    <location>
        <position position="191"/>
    </location>
    <ligand>
        <name>substrate</name>
    </ligand>
</feature>
<dbReference type="InterPro" id="IPR019796">
    <property type="entry name" value="G6P_DH_AS"/>
</dbReference>
<feature type="binding site" evidence="7">
    <location>
        <position position="244"/>
    </location>
    <ligand>
        <name>substrate</name>
    </ligand>
</feature>
<dbReference type="PANTHER" id="PTHR23429:SF0">
    <property type="entry name" value="GLUCOSE-6-PHOSPHATE 1-DEHYDROGENASE"/>
    <property type="match status" value="1"/>
</dbReference>
<dbReference type="Proteomes" id="UP000001844">
    <property type="component" value="Chromosome"/>
</dbReference>
<dbReference type="HOGENOM" id="CLU_013524_5_0_6"/>
<dbReference type="PROSITE" id="PS00069">
    <property type="entry name" value="G6P_DEHYDROGENASE"/>
    <property type="match status" value="1"/>
</dbReference>
<feature type="binding site" evidence="7">
    <location>
        <position position="157"/>
    </location>
    <ligand>
        <name>NADP(+)</name>
        <dbReference type="ChEBI" id="CHEBI:58349"/>
    </ligand>
</feature>
<accession>D5BY02</accession>
<dbReference type="Gene3D" id="3.30.360.10">
    <property type="entry name" value="Dihydrodipicolinate Reductase, domain 2"/>
    <property type="match status" value="1"/>
</dbReference>
<dbReference type="InterPro" id="IPR022675">
    <property type="entry name" value="G6P_DH_C"/>
</dbReference>
<evidence type="ECO:0000256" key="5">
    <source>
        <dbReference type="ARBA" id="ARBA00023002"/>
    </source>
</evidence>
<dbReference type="Pfam" id="PF00479">
    <property type="entry name" value="G6PD_N"/>
    <property type="match status" value="1"/>
</dbReference>
<proteinExistence type="inferred from homology"/>
<keyword evidence="6 7" id="KW-0119">Carbohydrate metabolism</keyword>
<dbReference type="NCBIfam" id="NF009492">
    <property type="entry name" value="PRK12853.1-3"/>
    <property type="match status" value="1"/>
</dbReference>
<keyword evidence="12" id="KW-1185">Reference proteome</keyword>
<dbReference type="NCBIfam" id="TIGR00871">
    <property type="entry name" value="zwf"/>
    <property type="match status" value="1"/>
</dbReference>
<comment type="similarity">
    <text evidence="2 7">Belongs to the glucose-6-phosphate dehydrogenase family.</text>
</comment>
<dbReference type="GO" id="GO:0009051">
    <property type="term" value="P:pentose-phosphate shunt, oxidative branch"/>
    <property type="evidence" value="ECO:0007669"/>
    <property type="project" value="TreeGrafter"/>
</dbReference>
<dbReference type="GO" id="GO:0005829">
    <property type="term" value="C:cytosol"/>
    <property type="evidence" value="ECO:0007669"/>
    <property type="project" value="TreeGrafter"/>
</dbReference>